<dbReference type="EMBL" id="CAEX01003012">
    <property type="protein sequence ID" value="CCD19249.1"/>
    <property type="molecule type" value="Genomic_DNA"/>
</dbReference>
<feature type="compositionally biased region" description="Pro residues" evidence="1">
    <location>
        <begin position="27"/>
        <end position="40"/>
    </location>
</feature>
<dbReference type="PANTHER" id="PTHR31152">
    <property type="entry name" value="PLAC8 FAMILY PROTEIN"/>
    <property type="match status" value="1"/>
</dbReference>
<feature type="region of interest" description="Disordered" evidence="1">
    <location>
        <begin position="1"/>
        <end position="121"/>
    </location>
</feature>
<reference evidence="2 3" key="1">
    <citation type="journal article" date="2012" name="Proc. Natl. Acad. Sci. U.S.A.">
        <title>Antigenic diversity is generated by distinct evolutionary mechanisms in African trypanosome species.</title>
        <authorList>
            <person name="Jackson A.P."/>
            <person name="Berry A."/>
            <person name="Aslett M."/>
            <person name="Allison H.C."/>
            <person name="Burton P."/>
            <person name="Vavrova-Anderson J."/>
            <person name="Brown R."/>
            <person name="Browne H."/>
            <person name="Corton N."/>
            <person name="Hauser H."/>
            <person name="Gamble J."/>
            <person name="Gilderthorp R."/>
            <person name="Marcello L."/>
            <person name="McQuillan J."/>
            <person name="Otto T.D."/>
            <person name="Quail M.A."/>
            <person name="Sanders M.J."/>
            <person name="van Tonder A."/>
            <person name="Ginger M.L."/>
            <person name="Field M.C."/>
            <person name="Barry J.D."/>
            <person name="Hertz-Fowler C."/>
            <person name="Berriman M."/>
        </authorList>
    </citation>
    <scope>NUCLEOTIDE SEQUENCE</scope>
    <source>
        <strain evidence="2 3">Y486</strain>
    </source>
</reference>
<dbReference type="PANTHER" id="PTHR31152:SF1">
    <property type="entry name" value="PLAC8 FAMILY PROTEIN"/>
    <property type="match status" value="1"/>
</dbReference>
<dbReference type="Proteomes" id="UP000009027">
    <property type="component" value="Unassembled WGS sequence"/>
</dbReference>
<keyword evidence="3" id="KW-1185">Reference proteome</keyword>
<accession>F9WNX7</accession>
<feature type="compositionally biased region" description="Pro residues" evidence="1">
    <location>
        <begin position="90"/>
        <end position="103"/>
    </location>
</feature>
<sequence length="306" mass="32871">MSVGNHPYPQPGYGQPPPAQGYVANGPPHPHPGYGQPPPAQGYVANGPPHPQPVYGQPPPAQGYVANGPPHPHPGYGQPPPAQGCVANGPPHPQPGYGQPPPAQGYVANGPPHPQPGYGQPPPAQGYVANGPCFNYVPPKKFGDVKEHEGTNKWETSMLGAPCSEPCFCLAACCCPLCCTFLQRKKLLMDDWSRYVCCAGLCGDCNFCVCTGLEPCCLCLEVCCCLSCAVHGNRFMVLQHYNLENDWCDLMIILCGCICELIAVLIDLDDMSVVLDILFCMTISCLLAQHEHQMKVKGYPCEQGMR</sequence>
<feature type="compositionally biased region" description="Pro residues" evidence="1">
    <location>
        <begin position="8"/>
        <end position="19"/>
    </location>
</feature>
<evidence type="ECO:0000313" key="3">
    <source>
        <dbReference type="Proteomes" id="UP000009027"/>
    </source>
</evidence>
<gene>
    <name evidence="2" type="ORF">TvY486_0019390</name>
</gene>
<proteinExistence type="predicted"/>
<feature type="compositionally biased region" description="Pro residues" evidence="1">
    <location>
        <begin position="48"/>
        <end position="61"/>
    </location>
</feature>
<feature type="compositionally biased region" description="Pro residues" evidence="1">
    <location>
        <begin position="111"/>
        <end position="121"/>
    </location>
</feature>
<dbReference type="AlphaFoldDB" id="F9WNX7"/>
<organism evidence="2 3">
    <name type="scientific">Trypanosoma vivax (strain Y486)</name>
    <dbReference type="NCBI Taxonomy" id="1055687"/>
    <lineage>
        <taxon>Eukaryota</taxon>
        <taxon>Discoba</taxon>
        <taxon>Euglenozoa</taxon>
        <taxon>Kinetoplastea</taxon>
        <taxon>Metakinetoplastina</taxon>
        <taxon>Trypanosomatida</taxon>
        <taxon>Trypanosomatidae</taxon>
        <taxon>Trypanosoma</taxon>
        <taxon>Duttonella</taxon>
    </lineage>
</organism>
<evidence type="ECO:0000313" key="2">
    <source>
        <dbReference type="EMBL" id="CCD19249.1"/>
    </source>
</evidence>
<feature type="compositionally biased region" description="Pro residues" evidence="1">
    <location>
        <begin position="69"/>
        <end position="82"/>
    </location>
</feature>
<evidence type="ECO:0000256" key="1">
    <source>
        <dbReference type="SAM" id="MobiDB-lite"/>
    </source>
</evidence>
<name>F9WNX7_TRYVY</name>
<protein>
    <submittedName>
        <fullName evidence="2">Uncharacterized protein</fullName>
    </submittedName>
</protein>
<dbReference type="VEuPathDB" id="TriTrypDB:TvY486_0019390"/>